<reference evidence="3" key="1">
    <citation type="submission" date="2016-11" db="EMBL/GenBank/DDBJ databases">
        <authorList>
            <person name="Varghese N."/>
            <person name="Submissions S."/>
        </authorList>
    </citation>
    <scope>NUCLEOTIDE SEQUENCE [LARGE SCALE GENOMIC DNA]</scope>
    <source>
        <strain evidence="3">DSM 16478</strain>
    </source>
</reference>
<dbReference type="RefSeq" id="WP_073241352.1">
    <property type="nucleotide sequence ID" value="NZ_CANLFZ010000002.1"/>
</dbReference>
<feature type="signal peptide" evidence="1">
    <location>
        <begin position="1"/>
        <end position="20"/>
    </location>
</feature>
<dbReference type="AlphaFoldDB" id="A0A1M6KCL4"/>
<protein>
    <submittedName>
        <fullName evidence="2">Uncharacterized protein</fullName>
    </submittedName>
</protein>
<name>A0A1M6KCL4_9FLAO</name>
<evidence type="ECO:0000256" key="1">
    <source>
        <dbReference type="SAM" id="SignalP"/>
    </source>
</evidence>
<accession>A0A1M6KCL4</accession>
<feature type="chain" id="PRO_5013133306" evidence="1">
    <location>
        <begin position="21"/>
        <end position="87"/>
    </location>
</feature>
<dbReference type="Proteomes" id="UP000184314">
    <property type="component" value="Unassembled WGS sequence"/>
</dbReference>
<dbReference type="PROSITE" id="PS51257">
    <property type="entry name" value="PROKAR_LIPOPROTEIN"/>
    <property type="match status" value="1"/>
</dbReference>
<dbReference type="OrthoDB" id="1190112at2"/>
<evidence type="ECO:0000313" key="3">
    <source>
        <dbReference type="Proteomes" id="UP000184314"/>
    </source>
</evidence>
<organism evidence="2 3">
    <name type="scientific">Maribacter aquivivus</name>
    <dbReference type="NCBI Taxonomy" id="228958"/>
    <lineage>
        <taxon>Bacteria</taxon>
        <taxon>Pseudomonadati</taxon>
        <taxon>Bacteroidota</taxon>
        <taxon>Flavobacteriia</taxon>
        <taxon>Flavobacteriales</taxon>
        <taxon>Flavobacteriaceae</taxon>
        <taxon>Maribacter</taxon>
    </lineage>
</organism>
<keyword evidence="3" id="KW-1185">Reference proteome</keyword>
<proteinExistence type="predicted"/>
<evidence type="ECO:0000313" key="2">
    <source>
        <dbReference type="EMBL" id="SHJ56672.1"/>
    </source>
</evidence>
<gene>
    <name evidence="2" type="ORF">SAMN04488007_0737</name>
</gene>
<dbReference type="EMBL" id="FQZX01000001">
    <property type="protein sequence ID" value="SHJ56672.1"/>
    <property type="molecule type" value="Genomic_DNA"/>
</dbReference>
<dbReference type="STRING" id="228958.SAMN04488007_0737"/>
<sequence length="87" mass="9122">MKKSILFLALFATVAFTSCSKDDDDNGCKSCTAADQKVEICDNGDGTYDLTVGGESAGTLDESDLDGMSPQQVVDATCEALNLLADF</sequence>
<keyword evidence="1" id="KW-0732">Signal</keyword>